<evidence type="ECO:0000313" key="5">
    <source>
        <dbReference type="Proteomes" id="UP001152795"/>
    </source>
</evidence>
<keyword evidence="1" id="KW-0677">Repeat</keyword>
<sequence length="326" mass="36457">MGAISFLEYIIYDTEDAQPSWDEFSGHHVFTDKVQSLPKVFYCYYEGCEYKLRNNSGSFTSPNFLNSSYPDFQHCSWSIKVNVASRISLKFQTLHVSNCEENSLDIYDGDSAEESALLARFCGANATSGVKVMSKTNYLLITFKSGDNSDENTEDLTKRLRFHAEYEGFQTATPRILSTAEFFTTKKETRPTASAGISNNTYLNTVPTSTFTTRIKAPGGAKELLTKNNAYFSTVTSSTAIFTTTRRGTPKATTKISKDNTYENGIIDSHSAHNQSSSIYLLIVLPVIAILILLLVVGIIFYWRRNKKKDAATINDRSKRIVKTAV</sequence>
<gene>
    <name evidence="4" type="ORF">PACLA_8A065372</name>
</gene>
<comment type="caution">
    <text evidence="3">Lacks conserved residue(s) required for the propagation of feature annotation.</text>
</comment>
<accession>A0A7D9HVP7</accession>
<keyword evidence="5" id="KW-1185">Reference proteome</keyword>
<dbReference type="CDD" id="cd00041">
    <property type="entry name" value="CUB"/>
    <property type="match status" value="1"/>
</dbReference>
<dbReference type="PANTHER" id="PTHR24251:SF37">
    <property type="entry name" value="CUB DOMAIN-CONTAINING PROTEIN"/>
    <property type="match status" value="1"/>
</dbReference>
<dbReference type="Gene3D" id="2.60.120.290">
    <property type="entry name" value="Spermadhesin, CUB domain"/>
    <property type="match status" value="1"/>
</dbReference>
<proteinExistence type="predicted"/>
<reference evidence="4" key="1">
    <citation type="submission" date="2020-04" db="EMBL/GenBank/DDBJ databases">
        <authorList>
            <person name="Alioto T."/>
            <person name="Alioto T."/>
            <person name="Gomez Garrido J."/>
        </authorList>
    </citation>
    <scope>NUCLEOTIDE SEQUENCE</scope>
    <source>
        <strain evidence="4">A484AB</strain>
    </source>
</reference>
<dbReference type="InterPro" id="IPR035914">
    <property type="entry name" value="Sperma_CUB_dom_sf"/>
</dbReference>
<dbReference type="AlphaFoldDB" id="A0A7D9HVP7"/>
<dbReference type="Pfam" id="PF00431">
    <property type="entry name" value="CUB"/>
    <property type="match status" value="1"/>
</dbReference>
<evidence type="ECO:0000256" key="2">
    <source>
        <dbReference type="ARBA" id="ARBA00023157"/>
    </source>
</evidence>
<feature type="disulfide bond" evidence="3">
    <location>
        <begin position="48"/>
        <end position="75"/>
    </location>
</feature>
<dbReference type="OrthoDB" id="6116165at2759"/>
<keyword evidence="2 3" id="KW-1015">Disulfide bond</keyword>
<name>A0A7D9HVP7_PARCT</name>
<evidence type="ECO:0000256" key="3">
    <source>
        <dbReference type="PROSITE-ProRule" id="PRU00059"/>
    </source>
</evidence>
<evidence type="ECO:0000313" key="4">
    <source>
        <dbReference type="EMBL" id="CAB3993931.1"/>
    </source>
</evidence>
<protein>
    <submittedName>
        <fullName evidence="4">Uncharacterized protein</fullName>
    </submittedName>
</protein>
<dbReference type="PROSITE" id="PS01180">
    <property type="entry name" value="CUB"/>
    <property type="match status" value="1"/>
</dbReference>
<evidence type="ECO:0000256" key="1">
    <source>
        <dbReference type="ARBA" id="ARBA00022737"/>
    </source>
</evidence>
<dbReference type="PANTHER" id="PTHR24251">
    <property type="entry name" value="OVOCHYMASE-RELATED"/>
    <property type="match status" value="1"/>
</dbReference>
<dbReference type="InterPro" id="IPR000859">
    <property type="entry name" value="CUB_dom"/>
</dbReference>
<dbReference type="EMBL" id="CACRXK020002357">
    <property type="protein sequence ID" value="CAB3993931.1"/>
    <property type="molecule type" value="Genomic_DNA"/>
</dbReference>
<dbReference type="SMART" id="SM00042">
    <property type="entry name" value="CUB"/>
    <property type="match status" value="1"/>
</dbReference>
<dbReference type="SUPFAM" id="SSF49854">
    <property type="entry name" value="Spermadhesin, CUB domain"/>
    <property type="match status" value="1"/>
</dbReference>
<dbReference type="Proteomes" id="UP001152795">
    <property type="component" value="Unassembled WGS sequence"/>
</dbReference>
<organism evidence="4 5">
    <name type="scientific">Paramuricea clavata</name>
    <name type="common">Red gorgonian</name>
    <name type="synonym">Violescent sea-whip</name>
    <dbReference type="NCBI Taxonomy" id="317549"/>
    <lineage>
        <taxon>Eukaryota</taxon>
        <taxon>Metazoa</taxon>
        <taxon>Cnidaria</taxon>
        <taxon>Anthozoa</taxon>
        <taxon>Octocorallia</taxon>
        <taxon>Malacalcyonacea</taxon>
        <taxon>Plexauridae</taxon>
        <taxon>Paramuricea</taxon>
    </lineage>
</organism>
<comment type="caution">
    <text evidence="4">The sequence shown here is derived from an EMBL/GenBank/DDBJ whole genome shotgun (WGS) entry which is preliminary data.</text>
</comment>